<sequence length="699" mass="77859">MPIGSNPFAALPDIVRDARLEAEIFATHTKNVSYASGSSVHERRLRTEELWYRDRQLGHGAYGIVHLERCERGGQARLRAVKQIKKDIVPGDPLDYTRELEAIMKFSHPNVDGWYESPDYVFITMEYLEHGDLQRHLTQPLPEHEARLITGQILEGLKLMHENGFTHRDLKPGNIMVVTKGPGWFVKIADFGITKRRHRDATSLHTLQRGSIGFAAPEALGFNGGQDSYTSAVDMWSLGAVVYIMLTSLTPFAALFEVFQYAAGQLAFPLEPLQKLAVSTNGQDFIASLMRVNGPSRLSSADANTHPWMTTPLAFISDTTGASDTITSTASASWSTITGRPGEPSDTIKILVTQTAEIPVKYTARGYRSPFVDDCLDETQEGDREVLPPSSPYVLDVSTTPSLDVPQPQTPVTSESLFLDTNRVSVAAQSVSSCEDDASIRSLQPGSRASRPYSSRGSERTDLRRKTSTRSAESEKASIMQNQFEENAGTSEPPPQTQYSVDESDNPSDDDGQSLFGAHIKDRDREEYVDPMARPQFFQTCFFCGDTYSSEIPVPSGPIEQAPCQHWLCHSCLMERFARDIVSEEVTIQCCGQVIPLRIFRRILVDPEVNLLKQSREPAKSIVYRRFIYTLLRSRQFASADIADQIRAIMGDGVWRRLVESAAMPDWMQPVKDERLAAKLDQGFARIPELSHSREAGSA</sequence>
<dbReference type="EMBL" id="JANJQO010003059">
    <property type="protein sequence ID" value="KAJ2965271.1"/>
    <property type="molecule type" value="Genomic_DNA"/>
</dbReference>
<comment type="caution">
    <text evidence="1">The sequence shown here is derived from an EMBL/GenBank/DDBJ whole genome shotgun (WGS) entry which is preliminary data.</text>
</comment>
<proteinExistence type="predicted"/>
<keyword evidence="2" id="KW-1185">Reference proteome</keyword>
<protein>
    <submittedName>
        <fullName evidence="1">Uncharacterized protein</fullName>
    </submittedName>
</protein>
<organism evidence="1 2">
    <name type="scientific">Zarea fungicola</name>
    <dbReference type="NCBI Taxonomy" id="93591"/>
    <lineage>
        <taxon>Eukaryota</taxon>
        <taxon>Fungi</taxon>
        <taxon>Dikarya</taxon>
        <taxon>Ascomycota</taxon>
        <taxon>Pezizomycotina</taxon>
        <taxon>Sordariomycetes</taxon>
        <taxon>Hypocreomycetidae</taxon>
        <taxon>Hypocreales</taxon>
        <taxon>Cordycipitaceae</taxon>
        <taxon>Zarea</taxon>
    </lineage>
</organism>
<evidence type="ECO:0000313" key="1">
    <source>
        <dbReference type="EMBL" id="KAJ2965271.1"/>
    </source>
</evidence>
<reference evidence="1" key="1">
    <citation type="submission" date="2022-08" db="EMBL/GenBank/DDBJ databases">
        <title>Genome Sequence of Lecanicillium fungicola.</title>
        <authorList>
            <person name="Buettner E."/>
        </authorList>
    </citation>
    <scope>NUCLEOTIDE SEQUENCE</scope>
    <source>
        <strain evidence="1">Babe33</strain>
    </source>
</reference>
<evidence type="ECO:0000313" key="2">
    <source>
        <dbReference type="Proteomes" id="UP001143910"/>
    </source>
</evidence>
<dbReference type="Proteomes" id="UP001143910">
    <property type="component" value="Unassembled WGS sequence"/>
</dbReference>
<gene>
    <name evidence="1" type="ORF">NQ176_g10694</name>
</gene>
<name>A0ACC1MG00_9HYPO</name>
<accession>A0ACC1MG00</accession>